<dbReference type="AlphaFoldDB" id="A0A9D4QNT1"/>
<evidence type="ECO:0000313" key="1">
    <source>
        <dbReference type="EMBL" id="KAH3836850.1"/>
    </source>
</evidence>
<accession>A0A9D4QNT1</accession>
<gene>
    <name evidence="1" type="ORF">DPMN_110226</name>
</gene>
<dbReference type="Proteomes" id="UP000828390">
    <property type="component" value="Unassembled WGS sequence"/>
</dbReference>
<evidence type="ECO:0000313" key="2">
    <source>
        <dbReference type="Proteomes" id="UP000828390"/>
    </source>
</evidence>
<reference evidence="1" key="2">
    <citation type="submission" date="2020-11" db="EMBL/GenBank/DDBJ databases">
        <authorList>
            <person name="McCartney M.A."/>
            <person name="Auch B."/>
            <person name="Kono T."/>
            <person name="Mallez S."/>
            <person name="Becker A."/>
            <person name="Gohl D.M."/>
            <person name="Silverstein K.A.T."/>
            <person name="Koren S."/>
            <person name="Bechman K.B."/>
            <person name="Herman A."/>
            <person name="Abrahante J.E."/>
            <person name="Garbe J."/>
        </authorList>
    </citation>
    <scope>NUCLEOTIDE SEQUENCE</scope>
    <source>
        <strain evidence="1">Duluth1</strain>
        <tissue evidence="1">Whole animal</tissue>
    </source>
</reference>
<dbReference type="EMBL" id="JAIWYP010000004">
    <property type="protein sequence ID" value="KAH3836850.1"/>
    <property type="molecule type" value="Genomic_DNA"/>
</dbReference>
<proteinExistence type="predicted"/>
<keyword evidence="2" id="KW-1185">Reference proteome</keyword>
<protein>
    <submittedName>
        <fullName evidence="1">Uncharacterized protein</fullName>
    </submittedName>
</protein>
<comment type="caution">
    <text evidence="1">The sequence shown here is derived from an EMBL/GenBank/DDBJ whole genome shotgun (WGS) entry which is preliminary data.</text>
</comment>
<reference evidence="1" key="1">
    <citation type="journal article" date="2019" name="bioRxiv">
        <title>The Genome of the Zebra Mussel, Dreissena polymorpha: A Resource for Invasive Species Research.</title>
        <authorList>
            <person name="McCartney M.A."/>
            <person name="Auch B."/>
            <person name="Kono T."/>
            <person name="Mallez S."/>
            <person name="Zhang Y."/>
            <person name="Obille A."/>
            <person name="Becker A."/>
            <person name="Abrahante J.E."/>
            <person name="Garbe J."/>
            <person name="Badalamenti J.P."/>
            <person name="Herman A."/>
            <person name="Mangelson H."/>
            <person name="Liachko I."/>
            <person name="Sullivan S."/>
            <person name="Sone E.D."/>
            <person name="Koren S."/>
            <person name="Silverstein K.A.T."/>
            <person name="Beckman K.B."/>
            <person name="Gohl D.M."/>
        </authorList>
    </citation>
    <scope>NUCLEOTIDE SEQUENCE</scope>
    <source>
        <strain evidence="1">Duluth1</strain>
        <tissue evidence="1">Whole animal</tissue>
    </source>
</reference>
<organism evidence="1 2">
    <name type="scientific">Dreissena polymorpha</name>
    <name type="common">Zebra mussel</name>
    <name type="synonym">Mytilus polymorpha</name>
    <dbReference type="NCBI Taxonomy" id="45954"/>
    <lineage>
        <taxon>Eukaryota</taxon>
        <taxon>Metazoa</taxon>
        <taxon>Spiralia</taxon>
        <taxon>Lophotrochozoa</taxon>
        <taxon>Mollusca</taxon>
        <taxon>Bivalvia</taxon>
        <taxon>Autobranchia</taxon>
        <taxon>Heteroconchia</taxon>
        <taxon>Euheterodonta</taxon>
        <taxon>Imparidentia</taxon>
        <taxon>Neoheterodontei</taxon>
        <taxon>Myida</taxon>
        <taxon>Dreissenoidea</taxon>
        <taxon>Dreissenidae</taxon>
        <taxon>Dreissena</taxon>
    </lineage>
</organism>
<name>A0A9D4QNT1_DREPO</name>
<sequence>MRCLRNLNYSATSLMIPDRTECYPGWNKEYSGYIGSGYAAYVHGTEYVCLDRRPESIAGSENVDDKNFLFFIEAICQSGLESPPYENGRELLVLFVLCSIIRAGDTMDIIHNKVFSNVVSNLFLSI</sequence>